<dbReference type="GO" id="GO:0022857">
    <property type="term" value="F:transmembrane transporter activity"/>
    <property type="evidence" value="ECO:0007669"/>
    <property type="project" value="InterPro"/>
</dbReference>
<evidence type="ECO:0000256" key="1">
    <source>
        <dbReference type="SAM" id="Phobius"/>
    </source>
</evidence>
<feature type="transmembrane region" description="Helical" evidence="1">
    <location>
        <begin position="7"/>
        <end position="29"/>
    </location>
</feature>
<dbReference type="EMBL" id="QFDK01000015">
    <property type="protein sequence ID" value="TOZ02149.1"/>
    <property type="molecule type" value="Genomic_DNA"/>
</dbReference>
<evidence type="ECO:0000313" key="4">
    <source>
        <dbReference type="Proteomes" id="UP000785759"/>
    </source>
</evidence>
<dbReference type="Proteomes" id="UP000785759">
    <property type="component" value="Unassembled WGS sequence"/>
</dbReference>
<keyword evidence="1" id="KW-0472">Membrane</keyword>
<accession>A0AAJ5FGV4</accession>
<dbReference type="PROSITE" id="PS50850">
    <property type="entry name" value="MFS"/>
    <property type="match status" value="1"/>
</dbReference>
<proteinExistence type="predicted"/>
<keyword evidence="1" id="KW-1133">Transmembrane helix</keyword>
<organism evidence="3 4">
    <name type="scientific">Levilactobacillus brevis</name>
    <name type="common">Lactobacillus brevis</name>
    <dbReference type="NCBI Taxonomy" id="1580"/>
    <lineage>
        <taxon>Bacteria</taxon>
        <taxon>Bacillati</taxon>
        <taxon>Bacillota</taxon>
        <taxon>Bacilli</taxon>
        <taxon>Lactobacillales</taxon>
        <taxon>Lactobacillaceae</taxon>
        <taxon>Levilactobacillus</taxon>
    </lineage>
</organism>
<evidence type="ECO:0000259" key="2">
    <source>
        <dbReference type="PROSITE" id="PS50850"/>
    </source>
</evidence>
<comment type="caution">
    <text evidence="3">The sequence shown here is derived from an EMBL/GenBank/DDBJ whole genome shotgun (WGS) entry which is preliminary data.</text>
</comment>
<dbReference type="RefSeq" id="WP_085763080.1">
    <property type="nucleotide sequence ID" value="NZ_BEWS01000021.1"/>
</dbReference>
<reference evidence="3" key="1">
    <citation type="submission" date="2018-05" db="EMBL/GenBank/DDBJ databases">
        <title>Genome Comparison of Lactic Acid Bacteria Isolated from non-Wheat Sourdough.</title>
        <authorList>
            <person name="Rice T."/>
            <person name="Axel C."/>
            <person name="Lynch K.M."/>
            <person name="Benz C."/>
            <person name="Arendt E.K."/>
            <person name="Coffey A."/>
        </authorList>
    </citation>
    <scope>NUCLEOTIDE SEQUENCE</scope>
    <source>
        <strain evidence="3">TR055</strain>
    </source>
</reference>
<sequence>MKILTSLLMVLLTGGLIGGTLWGMLTWNVAFGWDIMIGLTGLIVSTLVNLGLYWFLWPRSPMLLEDETVVGDEEEAQKKPLR</sequence>
<feature type="domain" description="Major facilitator superfamily (MFS) profile" evidence="2">
    <location>
        <begin position="1"/>
        <end position="82"/>
    </location>
</feature>
<dbReference type="InterPro" id="IPR020846">
    <property type="entry name" value="MFS_dom"/>
</dbReference>
<protein>
    <recommendedName>
        <fullName evidence="2">Major facilitator superfamily (MFS) profile domain-containing protein</fullName>
    </recommendedName>
</protein>
<name>A0AAJ5FGV4_LEVBR</name>
<gene>
    <name evidence="3" type="ORF">DIS17_11530</name>
</gene>
<evidence type="ECO:0000313" key="3">
    <source>
        <dbReference type="EMBL" id="TOZ02149.1"/>
    </source>
</evidence>
<dbReference type="AlphaFoldDB" id="A0AAJ5FGV4"/>
<keyword evidence="1" id="KW-0812">Transmembrane</keyword>
<feature type="transmembrane region" description="Helical" evidence="1">
    <location>
        <begin position="35"/>
        <end position="56"/>
    </location>
</feature>